<evidence type="ECO:0000313" key="2">
    <source>
        <dbReference type="EMBL" id="MBB3063778.1"/>
    </source>
</evidence>
<feature type="transmembrane region" description="Helical" evidence="1">
    <location>
        <begin position="69"/>
        <end position="92"/>
    </location>
</feature>
<keyword evidence="3" id="KW-1185">Reference proteome</keyword>
<accession>A0A839SNM3</accession>
<organism evidence="2 3">
    <name type="scientific">Limibacillus halophilus</name>
    <dbReference type="NCBI Taxonomy" id="1579333"/>
    <lineage>
        <taxon>Bacteria</taxon>
        <taxon>Pseudomonadati</taxon>
        <taxon>Pseudomonadota</taxon>
        <taxon>Alphaproteobacteria</taxon>
        <taxon>Rhodospirillales</taxon>
        <taxon>Rhodovibrionaceae</taxon>
        <taxon>Limibacillus</taxon>
    </lineage>
</organism>
<keyword evidence="1" id="KW-0812">Transmembrane</keyword>
<comment type="caution">
    <text evidence="2">The sequence shown here is derived from an EMBL/GenBank/DDBJ whole genome shotgun (WGS) entry which is preliminary data.</text>
</comment>
<dbReference type="Proteomes" id="UP000581135">
    <property type="component" value="Unassembled WGS sequence"/>
</dbReference>
<proteinExistence type="predicted"/>
<dbReference type="EMBL" id="JACHXA010000001">
    <property type="protein sequence ID" value="MBB3063778.1"/>
    <property type="molecule type" value="Genomic_DNA"/>
</dbReference>
<dbReference type="RefSeq" id="WP_183414597.1">
    <property type="nucleotide sequence ID" value="NZ_JACHXA010000001.1"/>
</dbReference>
<gene>
    <name evidence="2" type="ORF">FHR98_000043</name>
</gene>
<name>A0A839SNM3_9PROT</name>
<protein>
    <submittedName>
        <fullName evidence="2">Uncharacterized protein</fullName>
    </submittedName>
</protein>
<evidence type="ECO:0000313" key="3">
    <source>
        <dbReference type="Proteomes" id="UP000581135"/>
    </source>
</evidence>
<evidence type="ECO:0000256" key="1">
    <source>
        <dbReference type="SAM" id="Phobius"/>
    </source>
</evidence>
<reference evidence="2 3" key="1">
    <citation type="submission" date="2020-08" db="EMBL/GenBank/DDBJ databases">
        <title>Genomic Encyclopedia of Type Strains, Phase III (KMG-III): the genomes of soil and plant-associated and newly described type strains.</title>
        <authorList>
            <person name="Whitman W."/>
        </authorList>
    </citation>
    <scope>NUCLEOTIDE SEQUENCE [LARGE SCALE GENOMIC DNA]</scope>
    <source>
        <strain evidence="2 3">CECT 8803</strain>
    </source>
</reference>
<dbReference type="AlphaFoldDB" id="A0A839SNM3"/>
<sequence>MRKVLRLIGWVFVLLAAALLGRDLWPVLTGGEVKLRAGGDLWFQIDPGSLNGLQAGVERYIDPALWEGIIFPILQLPAFLPLLGLGGLLLLVTWKGRRHRRR</sequence>
<keyword evidence="1" id="KW-1133">Transmembrane helix</keyword>
<keyword evidence="1" id="KW-0472">Membrane</keyword>